<dbReference type="PANTHER" id="PTHR42821:SF1">
    <property type="entry name" value="CATALASE-B"/>
    <property type="match status" value="1"/>
</dbReference>
<dbReference type="InterPro" id="IPR024712">
    <property type="entry name" value="Catalase_clade2"/>
</dbReference>
<feature type="domain" description="Catalase core" evidence="15">
    <location>
        <begin position="25"/>
        <end position="413"/>
    </location>
</feature>
<feature type="binding site" evidence="13">
    <location>
        <position position="109"/>
    </location>
    <ligand>
        <name>heme</name>
        <dbReference type="ChEBI" id="CHEBI:30413"/>
    </ligand>
</feature>
<feature type="binding site" evidence="13">
    <location>
        <position position="69"/>
    </location>
    <ligand>
        <name>heme</name>
        <dbReference type="ChEBI" id="CHEBI:30413"/>
    </ligand>
</feature>
<proteinExistence type="inferred from homology"/>
<feature type="active site" evidence="11">
    <location>
        <position position="72"/>
    </location>
</feature>
<dbReference type="InterPro" id="IPR010582">
    <property type="entry name" value="Catalase_immune_responsive"/>
</dbReference>
<dbReference type="Proteomes" id="UP000515292">
    <property type="component" value="Chromosome"/>
</dbReference>
<keyword evidence="6 10" id="KW-0479">Metal-binding</keyword>
<dbReference type="InterPro" id="IPR018028">
    <property type="entry name" value="Catalase"/>
</dbReference>
<evidence type="ECO:0000256" key="5">
    <source>
        <dbReference type="ARBA" id="ARBA00022617"/>
    </source>
</evidence>
<dbReference type="SMART" id="SM01060">
    <property type="entry name" value="Catalase"/>
    <property type="match status" value="1"/>
</dbReference>
<dbReference type="EMBL" id="CP059851">
    <property type="protein sequence ID" value="QMW24563.1"/>
    <property type="molecule type" value="Genomic_DNA"/>
</dbReference>
<dbReference type="GO" id="GO:0042744">
    <property type="term" value="P:hydrogen peroxide catabolic process"/>
    <property type="evidence" value="ECO:0007669"/>
    <property type="project" value="UniProtKB-UniRule"/>
</dbReference>
<evidence type="ECO:0000256" key="12">
    <source>
        <dbReference type="PIRSR" id="PIRSR038927-2"/>
    </source>
</evidence>
<evidence type="ECO:0000313" key="17">
    <source>
        <dbReference type="Proteomes" id="UP000515292"/>
    </source>
</evidence>
<evidence type="ECO:0000256" key="6">
    <source>
        <dbReference type="ARBA" id="ARBA00022723"/>
    </source>
</evidence>
<dbReference type="GO" id="GO:0020037">
    <property type="term" value="F:heme binding"/>
    <property type="evidence" value="ECO:0007669"/>
    <property type="project" value="UniProtKB-UniRule"/>
</dbReference>
<dbReference type="PROSITE" id="PS00437">
    <property type="entry name" value="CATALASE_1"/>
    <property type="match status" value="1"/>
</dbReference>
<dbReference type="CDD" id="cd03132">
    <property type="entry name" value="GATase1_catalase"/>
    <property type="match status" value="1"/>
</dbReference>
<dbReference type="PRINTS" id="PR00067">
    <property type="entry name" value="CATALASE"/>
</dbReference>
<dbReference type="Gene3D" id="3.40.50.880">
    <property type="match status" value="1"/>
</dbReference>
<keyword evidence="8 10" id="KW-0408">Iron</keyword>
<gene>
    <name evidence="16" type="ORF">H3309_06870</name>
</gene>
<evidence type="ECO:0000256" key="13">
    <source>
        <dbReference type="PIRSR" id="PIRSR038927-3"/>
    </source>
</evidence>
<dbReference type="GO" id="GO:0006979">
    <property type="term" value="P:response to oxidative stress"/>
    <property type="evidence" value="ECO:0007669"/>
    <property type="project" value="InterPro"/>
</dbReference>
<dbReference type="GO" id="GO:0004096">
    <property type="term" value="F:catalase activity"/>
    <property type="evidence" value="ECO:0007669"/>
    <property type="project" value="UniProtKB-UniRule"/>
</dbReference>
<keyword evidence="9 10" id="KW-0376">Hydrogen peroxide</keyword>
<dbReference type="InterPro" id="IPR043156">
    <property type="entry name" value="Catalase_clade2_helical"/>
</dbReference>
<dbReference type="Pfam" id="PF06628">
    <property type="entry name" value="Catalase-rel"/>
    <property type="match status" value="1"/>
</dbReference>
<dbReference type="InterPro" id="IPR002226">
    <property type="entry name" value="Catalase_haem_BS"/>
</dbReference>
<dbReference type="Gene3D" id="1.20.1370.20">
    <property type="match status" value="1"/>
</dbReference>
<sequence length="688" mass="74840">MFDTVTLGAGGEWHQLAMPKGQLLTTAQGMPVSDDQNSLKAGPRGLVLLEDFALREKIFHFDHERIPERVVHARGTAAHGVFRLYESLAEVTRAKVLSETAVDVPVFVRFSTVAGNRGSADLARDVRGFAVKFYTGEGNWDLVGNNIPVFFVQDAIKFPDLVHAVKEEPDRGFPQAASAHDTFWDFIALTPEAMHMVMWQMSDRTIPRSLRMMEGFGVHSFRLVNDAGQSTFVKLHWKPALGCQSVVWDEAVKINGADPDFHRRDLYEAIEKGDFPEWELAVQLFSEAEAEAFPFDHLDPTKFIPEELVPLRRIGTLTLNRNPSNVFDETEQVAFCTSNLVPGIDFSDDPLLHGRNFSYLDTQLKRLGSTNFTKLPINAPRCPFATFQREGHMQTEVHKGRVSYSPSMLDPSGPRADPAAGFRTFPASVSGATVRERSASFSDHYSQARQFYLSQATTEQDHIVAALVFELGKVETLAVRAAMLGHLMVIEASLGRRVAAGLGFDDDVPAPPVAVEPVDLPHTAAVSMMANPPMTLKGRCVGVLLSEGADATLLAALQESVAAAEATLKIVAPKIGGVTLDDGSKVAADHALAGGPSVLFDSVGLLVSAEAAAMMAAQAAAVAWVHDAFQHLKIIGASAGAQPLLDKAGVMADAGVVMIESAGDVDEWLEVARELRIWSREPMVRRVD</sequence>
<organism evidence="16 17">
    <name type="scientific">Sandaracinobacteroides saxicola</name>
    <dbReference type="NCBI Taxonomy" id="2759707"/>
    <lineage>
        <taxon>Bacteria</taxon>
        <taxon>Pseudomonadati</taxon>
        <taxon>Pseudomonadota</taxon>
        <taxon>Alphaproteobacteria</taxon>
        <taxon>Sphingomonadales</taxon>
        <taxon>Sphingosinicellaceae</taxon>
        <taxon>Sandaracinobacteroides</taxon>
    </lineage>
</organism>
<dbReference type="PROSITE" id="PS00438">
    <property type="entry name" value="CATALASE_2"/>
    <property type="match status" value="1"/>
</dbReference>
<evidence type="ECO:0000256" key="9">
    <source>
        <dbReference type="ARBA" id="ARBA00023324"/>
    </source>
</evidence>
<evidence type="ECO:0000313" key="16">
    <source>
        <dbReference type="EMBL" id="QMW24563.1"/>
    </source>
</evidence>
<evidence type="ECO:0000256" key="7">
    <source>
        <dbReference type="ARBA" id="ARBA00023002"/>
    </source>
</evidence>
<dbReference type="GO" id="GO:0005829">
    <property type="term" value="C:cytosol"/>
    <property type="evidence" value="ECO:0007669"/>
    <property type="project" value="TreeGrafter"/>
</dbReference>
<comment type="catalytic activity">
    <reaction evidence="10 14">
        <text>2 H2O2 = O2 + 2 H2O</text>
        <dbReference type="Rhea" id="RHEA:20309"/>
        <dbReference type="ChEBI" id="CHEBI:15377"/>
        <dbReference type="ChEBI" id="CHEBI:15379"/>
        <dbReference type="ChEBI" id="CHEBI:16240"/>
        <dbReference type="EC" id="1.11.1.6"/>
    </reaction>
</comment>
<dbReference type="Gene3D" id="2.40.180.10">
    <property type="entry name" value="Catalase core domain"/>
    <property type="match status" value="1"/>
</dbReference>
<keyword evidence="5 10" id="KW-0349">Heme</keyword>
<dbReference type="PIRSF" id="PIRSF038927">
    <property type="entry name" value="Catalase_clade2"/>
    <property type="match status" value="1"/>
</dbReference>
<name>A0A7G5IMH1_9SPHN</name>
<comment type="function">
    <text evidence="10">Decomposes hydrogen peroxide into water and oxygen; serves to protect cells from the toxic effects of hydrogen peroxide.</text>
</comment>
<dbReference type="RefSeq" id="WP_182298552.1">
    <property type="nucleotide sequence ID" value="NZ_CP059851.1"/>
</dbReference>
<dbReference type="PANTHER" id="PTHR42821">
    <property type="entry name" value="CATALASE"/>
    <property type="match status" value="1"/>
</dbReference>
<dbReference type="Pfam" id="PF00199">
    <property type="entry name" value="Catalase"/>
    <property type="match status" value="1"/>
</dbReference>
<evidence type="ECO:0000256" key="1">
    <source>
        <dbReference type="ARBA" id="ARBA00001971"/>
    </source>
</evidence>
<evidence type="ECO:0000256" key="14">
    <source>
        <dbReference type="RuleBase" id="RU000498"/>
    </source>
</evidence>
<feature type="binding site" evidence="13">
    <location>
        <position position="158"/>
    </location>
    <ligand>
        <name>heme</name>
        <dbReference type="ChEBI" id="CHEBI:30413"/>
    </ligand>
</feature>
<evidence type="ECO:0000256" key="3">
    <source>
        <dbReference type="ARBA" id="ARBA00012314"/>
    </source>
</evidence>
<keyword evidence="17" id="KW-1185">Reference proteome</keyword>
<feature type="binding site" evidence="13">
    <location>
        <position position="355"/>
    </location>
    <ligand>
        <name>heme</name>
        <dbReference type="ChEBI" id="CHEBI:30413"/>
    </ligand>
</feature>
<comment type="similarity">
    <text evidence="2">Belongs to the catalase family. HPII subfamily.</text>
</comment>
<evidence type="ECO:0000256" key="10">
    <source>
        <dbReference type="PIRNR" id="PIRNR038927"/>
    </source>
</evidence>
<dbReference type="InterPro" id="IPR024708">
    <property type="entry name" value="Catalase_AS"/>
</dbReference>
<evidence type="ECO:0000259" key="15">
    <source>
        <dbReference type="SMART" id="SM01060"/>
    </source>
</evidence>
<evidence type="ECO:0000256" key="4">
    <source>
        <dbReference type="ARBA" id="ARBA00022559"/>
    </source>
</evidence>
<dbReference type="GO" id="GO:0046872">
    <property type="term" value="F:metal ion binding"/>
    <property type="evidence" value="ECO:0007669"/>
    <property type="project" value="UniProtKB-KW"/>
</dbReference>
<evidence type="ECO:0000256" key="2">
    <source>
        <dbReference type="ARBA" id="ARBA00010660"/>
    </source>
</evidence>
<feature type="active site" evidence="11">
    <location>
        <position position="145"/>
    </location>
</feature>
<dbReference type="InterPro" id="IPR041399">
    <property type="entry name" value="Catalase_large_C"/>
</dbReference>
<dbReference type="Pfam" id="PF18011">
    <property type="entry name" value="Catalase_C"/>
    <property type="match status" value="1"/>
</dbReference>
<dbReference type="SUPFAM" id="SSF56634">
    <property type="entry name" value="Heme-dependent catalase-like"/>
    <property type="match status" value="1"/>
</dbReference>
<dbReference type="SUPFAM" id="SSF52317">
    <property type="entry name" value="Class I glutamine amidotransferase-like"/>
    <property type="match status" value="1"/>
</dbReference>
<evidence type="ECO:0000256" key="11">
    <source>
        <dbReference type="PIRSR" id="PIRSR038927-1"/>
    </source>
</evidence>
<dbReference type="EC" id="1.11.1.6" evidence="3 10"/>
<dbReference type="InterPro" id="IPR029062">
    <property type="entry name" value="Class_I_gatase-like"/>
</dbReference>
<dbReference type="FunFam" id="2.40.180.10:FF:000003">
    <property type="entry name" value="Catalase"/>
    <property type="match status" value="1"/>
</dbReference>
<dbReference type="PROSITE" id="PS51402">
    <property type="entry name" value="CATALASE_3"/>
    <property type="match status" value="1"/>
</dbReference>
<keyword evidence="7 10" id="KW-0560">Oxidoreductase</keyword>
<reference evidence="16 17" key="1">
    <citation type="submission" date="2020-07" db="EMBL/GenBank/DDBJ databases">
        <title>Complete genome sequence for Sandaracinobacter sp. M6.</title>
        <authorList>
            <person name="Tang Y."/>
            <person name="Liu Q."/>
            <person name="Guo Z."/>
            <person name="Lei P."/>
            <person name="Huang B."/>
        </authorList>
    </citation>
    <scope>NUCLEOTIDE SEQUENCE [LARGE SCALE GENOMIC DNA]</scope>
    <source>
        <strain evidence="16 17">M6</strain>
    </source>
</reference>
<dbReference type="KEGG" id="sand:H3309_06870"/>
<feature type="binding site" evidence="13">
    <location>
        <position position="366"/>
    </location>
    <ligand>
        <name>heme</name>
        <dbReference type="ChEBI" id="CHEBI:30413"/>
    </ligand>
</feature>
<evidence type="ECO:0000256" key="8">
    <source>
        <dbReference type="ARBA" id="ARBA00023004"/>
    </source>
</evidence>
<comment type="cofactor">
    <cofactor evidence="1 10 12">
        <name>heme</name>
        <dbReference type="ChEBI" id="CHEBI:30413"/>
    </cofactor>
</comment>
<dbReference type="InterPro" id="IPR020835">
    <property type="entry name" value="Catalase_sf"/>
</dbReference>
<keyword evidence="4 10" id="KW-0575">Peroxidase</keyword>
<dbReference type="InterPro" id="IPR011614">
    <property type="entry name" value="Catalase_core"/>
</dbReference>
<protein>
    <recommendedName>
        <fullName evidence="3 10">Catalase</fullName>
        <ecNumber evidence="3 10">1.11.1.6</ecNumber>
    </recommendedName>
</protein>
<dbReference type="AlphaFoldDB" id="A0A7G5IMH1"/>
<accession>A0A7G5IMH1</accession>
<feature type="binding site" description="axial binding residue" evidence="12">
    <location>
        <position position="359"/>
    </location>
    <ligand>
        <name>heme</name>
        <dbReference type="ChEBI" id="CHEBI:30413"/>
    </ligand>
    <ligandPart>
        <name>Fe</name>
        <dbReference type="ChEBI" id="CHEBI:18248"/>
    </ligandPart>
</feature>